<dbReference type="Proteomes" id="UP000240708">
    <property type="component" value="Unassembled WGS sequence"/>
</dbReference>
<evidence type="ECO:0000313" key="9">
    <source>
        <dbReference type="Proteomes" id="UP000240708"/>
    </source>
</evidence>
<evidence type="ECO:0000256" key="1">
    <source>
        <dbReference type="ARBA" id="ARBA00004496"/>
    </source>
</evidence>
<dbReference type="EMBL" id="PYGF01000005">
    <property type="protein sequence ID" value="PSL04294.1"/>
    <property type="molecule type" value="Genomic_DNA"/>
</dbReference>
<accession>A0A2P8E499</accession>
<dbReference type="InterPro" id="IPR053925">
    <property type="entry name" value="RecX_HTH_3rd"/>
</dbReference>
<sequence>MNLKKITRRITLGSKIHKMSYPRKEYGNQGPKKQWSLQEAKVKVAAYCAYQERCQEEVRTKLAERGIFGTEAEDLIATMISEGFINEERYAQAFVRGKYRLKKWGRNKIINELKSRKISPNCIKSGLKEIDGEEYWGILIHVAEKKWQSLKETDGMKKKFKTHQYLMGRGFEPDLIQMAIEEIILA</sequence>
<feature type="domain" description="RecX second three-helical" evidence="6">
    <location>
        <begin position="86"/>
        <end position="125"/>
    </location>
</feature>
<feature type="domain" description="RecX third three-helical" evidence="7">
    <location>
        <begin position="133"/>
        <end position="180"/>
    </location>
</feature>
<dbReference type="GO" id="GO:0005737">
    <property type="term" value="C:cytoplasm"/>
    <property type="evidence" value="ECO:0007669"/>
    <property type="project" value="UniProtKB-SubCell"/>
</dbReference>
<dbReference type="Pfam" id="PF02631">
    <property type="entry name" value="RecX_HTH2"/>
    <property type="match status" value="1"/>
</dbReference>
<dbReference type="InterPro" id="IPR003783">
    <property type="entry name" value="Regulatory_RecX"/>
</dbReference>
<evidence type="ECO:0000256" key="5">
    <source>
        <dbReference type="HAMAP-Rule" id="MF_01114"/>
    </source>
</evidence>
<dbReference type="HAMAP" id="MF_01114">
    <property type="entry name" value="RecX"/>
    <property type="match status" value="1"/>
</dbReference>
<evidence type="ECO:0000256" key="4">
    <source>
        <dbReference type="ARBA" id="ARBA00022490"/>
    </source>
</evidence>
<comment type="similarity">
    <text evidence="2 5">Belongs to the RecX family.</text>
</comment>
<keyword evidence="4 5" id="KW-0963">Cytoplasm</keyword>
<dbReference type="PANTHER" id="PTHR33602">
    <property type="entry name" value="REGULATORY PROTEIN RECX FAMILY PROTEIN"/>
    <property type="match status" value="1"/>
</dbReference>
<evidence type="ECO:0000256" key="3">
    <source>
        <dbReference type="ARBA" id="ARBA00018111"/>
    </source>
</evidence>
<comment type="function">
    <text evidence="5">Modulates RecA activity.</text>
</comment>
<evidence type="ECO:0000259" key="6">
    <source>
        <dbReference type="Pfam" id="PF02631"/>
    </source>
</evidence>
<protein>
    <recommendedName>
        <fullName evidence="3 5">Regulatory protein RecX</fullName>
    </recommendedName>
</protein>
<reference evidence="8 9" key="1">
    <citation type="submission" date="2018-03" db="EMBL/GenBank/DDBJ databases">
        <title>Genomic Encyclopedia of Archaeal and Bacterial Type Strains, Phase II (KMG-II): from individual species to whole genera.</title>
        <authorList>
            <person name="Goeker M."/>
        </authorList>
    </citation>
    <scope>NUCLEOTIDE SEQUENCE [LARGE SCALE GENOMIC DNA]</scope>
    <source>
        <strain evidence="8 9">DSM 28057</strain>
    </source>
</reference>
<dbReference type="AlphaFoldDB" id="A0A2P8E499"/>
<dbReference type="Pfam" id="PF21981">
    <property type="entry name" value="RecX_HTH3"/>
    <property type="match status" value="1"/>
</dbReference>
<organism evidence="8 9">
    <name type="scientific">Cecembia rubra</name>
    <dbReference type="NCBI Taxonomy" id="1485585"/>
    <lineage>
        <taxon>Bacteria</taxon>
        <taxon>Pseudomonadati</taxon>
        <taxon>Bacteroidota</taxon>
        <taxon>Cytophagia</taxon>
        <taxon>Cytophagales</taxon>
        <taxon>Cyclobacteriaceae</taxon>
        <taxon>Cecembia</taxon>
    </lineage>
</organism>
<comment type="subcellular location">
    <subcellularLocation>
        <location evidence="1 5">Cytoplasm</location>
    </subcellularLocation>
</comment>
<dbReference type="Gene3D" id="1.10.10.10">
    <property type="entry name" value="Winged helix-like DNA-binding domain superfamily/Winged helix DNA-binding domain"/>
    <property type="match status" value="2"/>
</dbReference>
<dbReference type="GO" id="GO:0006282">
    <property type="term" value="P:regulation of DNA repair"/>
    <property type="evidence" value="ECO:0007669"/>
    <property type="project" value="UniProtKB-UniRule"/>
</dbReference>
<keyword evidence="9" id="KW-1185">Reference proteome</keyword>
<name>A0A2P8E499_9BACT</name>
<evidence type="ECO:0000313" key="8">
    <source>
        <dbReference type="EMBL" id="PSL04294.1"/>
    </source>
</evidence>
<dbReference type="InterPro" id="IPR053924">
    <property type="entry name" value="RecX_HTH_2nd"/>
</dbReference>
<dbReference type="PANTHER" id="PTHR33602:SF1">
    <property type="entry name" value="REGULATORY PROTEIN RECX FAMILY PROTEIN"/>
    <property type="match status" value="1"/>
</dbReference>
<proteinExistence type="inferred from homology"/>
<evidence type="ECO:0000256" key="2">
    <source>
        <dbReference type="ARBA" id="ARBA00009695"/>
    </source>
</evidence>
<comment type="caution">
    <text evidence="8">The sequence shown here is derived from an EMBL/GenBank/DDBJ whole genome shotgun (WGS) entry which is preliminary data.</text>
</comment>
<dbReference type="InterPro" id="IPR036388">
    <property type="entry name" value="WH-like_DNA-bd_sf"/>
</dbReference>
<gene>
    <name evidence="5" type="primary">recX</name>
    <name evidence="8" type="ORF">CLV48_10535</name>
</gene>
<evidence type="ECO:0000259" key="7">
    <source>
        <dbReference type="Pfam" id="PF21981"/>
    </source>
</evidence>